<comment type="caution">
    <text evidence="1">The sequence shown here is derived from an EMBL/GenBank/DDBJ whole genome shotgun (WGS) entry which is preliminary data.</text>
</comment>
<evidence type="ECO:0008006" key="3">
    <source>
        <dbReference type="Google" id="ProtNLM"/>
    </source>
</evidence>
<evidence type="ECO:0000313" key="2">
    <source>
        <dbReference type="Proteomes" id="UP000610931"/>
    </source>
</evidence>
<accession>A0A8J7IW05</accession>
<keyword evidence="2" id="KW-1185">Reference proteome</keyword>
<name>A0A8J7IW05_9FLAO</name>
<reference evidence="1" key="1">
    <citation type="submission" date="2020-12" db="EMBL/GenBank/DDBJ databases">
        <title>Snuella sp. nov., isolated from sediment in Incheon.</title>
        <authorList>
            <person name="Kim W."/>
        </authorList>
    </citation>
    <scope>NUCLEOTIDE SEQUENCE</scope>
    <source>
        <strain evidence="1">CAU 1569</strain>
    </source>
</reference>
<dbReference type="AlphaFoldDB" id="A0A8J7IW05"/>
<proteinExistence type="predicted"/>
<dbReference type="EMBL" id="JAELVQ010000008">
    <property type="protein sequence ID" value="MBJ6368035.1"/>
    <property type="molecule type" value="Genomic_DNA"/>
</dbReference>
<sequence length="847" mass="99673">MVIWSEKNISWNDFTKVETKEKDYVATISYGIHCPNGLSWLDSKVFAYMNPYESEKLADSMLDDDVLSHEQYHFNITEYHARLLRRDIIKTGKKNISKSILDSLHAKYILENDLMQIKYDSITDHNLKTEEQRYWKLKLDDLLRKTSYYQEKDLLKYYAYSPGKTNYFRKIYRTFDHNILCSFPIYEEESYYGESYKVEKSKDSIVVSYYKNGSLFNGGLFDTAITLIHFKEELTQLKFLNPDKSFNDKIKYCIQKRHKENNDIVDYFFNNRNERISVDNVHYTISTVDANGIVHSKYFDKNDNWIKNETGIYQKKSHLDSLGRTFKLEYYDQNDNRMNDENFVSIVEIVLNNKNLTIGHKEFNQAGDYAKNLSSYNRKYEYDERGNRIKMINMDENSNISYDKYGIAIYTFNYDLYDNRVATKSFNHKNQPVQGTDDYHMYLKIFDSKGKNKFKGQYYNGHVLAFSEDKWGATKYLYPNDTLEIQQNVDVYDKVFNDNDGVGFLERYFDEQKNLKEIIYRDADSSFAKTEDGIVRYKYKHDLSGNKIEESAHDSIGNLVAFDEDVAIVRWEYDNNNNKIKTTYFNINDELADANQNVTHNIYKYNDKNQLMERSNLNKEGKPQLLDGYYKMKIIPNRFGSDSIILKYGTDNKLLPGLCKTIYEYDNYGNNITESFYNKDDKMTVNSNGIARIKYLYDKDLRYLGYSYFDTHGKPANNNIGISSYRLTLNNMGYNESESYYSKNGTPVKGSQGFHKKEYLWNDSGEVIEVRYLDTNNNLDEDRSGVAKYIYTRSAAGLISSIKRYNKTGKLTNDKSGVAETYYTPYMNGLYYLDKELDCLGNEIKDE</sequence>
<evidence type="ECO:0000313" key="1">
    <source>
        <dbReference type="EMBL" id="MBJ6368035.1"/>
    </source>
</evidence>
<gene>
    <name evidence="1" type="ORF">JF259_08030</name>
</gene>
<organism evidence="1 2">
    <name type="scientific">Snuella sedimenti</name>
    <dbReference type="NCBI Taxonomy" id="2798802"/>
    <lineage>
        <taxon>Bacteria</taxon>
        <taxon>Pseudomonadati</taxon>
        <taxon>Bacteroidota</taxon>
        <taxon>Flavobacteriia</taxon>
        <taxon>Flavobacteriales</taxon>
        <taxon>Flavobacteriaceae</taxon>
        <taxon>Snuella</taxon>
    </lineage>
</organism>
<protein>
    <recommendedName>
        <fullName evidence="3">YD repeat-containing protein</fullName>
    </recommendedName>
</protein>
<dbReference type="Proteomes" id="UP000610931">
    <property type="component" value="Unassembled WGS sequence"/>
</dbReference>
<dbReference type="RefSeq" id="WP_199114799.1">
    <property type="nucleotide sequence ID" value="NZ_JAELVQ010000008.1"/>
</dbReference>